<proteinExistence type="predicted"/>
<dbReference type="KEGG" id="sdc:SDSE_1755"/>
<dbReference type="Proteomes" id="UP000009215">
    <property type="component" value="Chromosome"/>
</dbReference>
<name>A0AB33R794_STREQ</name>
<accession>A0AB33R794</accession>
<organism evidence="1 2">
    <name type="scientific">Streptococcus dysgalactiae subsp. equisimilis AC-2713</name>
    <dbReference type="NCBI Taxonomy" id="759913"/>
    <lineage>
        <taxon>Bacteria</taxon>
        <taxon>Bacillati</taxon>
        <taxon>Bacillota</taxon>
        <taxon>Bacilli</taxon>
        <taxon>Lactobacillales</taxon>
        <taxon>Streptococcaceae</taxon>
        <taxon>Streptococcus</taxon>
    </lineage>
</organism>
<sequence length="36" mass="4238">MLFVNLGYQAILHFHSNTFIPTKTQKIINCSWKKKS</sequence>
<evidence type="ECO:0000313" key="2">
    <source>
        <dbReference type="Proteomes" id="UP000009215"/>
    </source>
</evidence>
<protein>
    <submittedName>
        <fullName evidence="1">Uncharacterized protein</fullName>
    </submittedName>
</protein>
<evidence type="ECO:0000313" key="1">
    <source>
        <dbReference type="EMBL" id="CCI63248.1"/>
    </source>
</evidence>
<dbReference type="EMBL" id="HE858529">
    <property type="protein sequence ID" value="CCI63248.1"/>
    <property type="molecule type" value="Genomic_DNA"/>
</dbReference>
<gene>
    <name evidence="1" type="ORF">SDSE_1755</name>
</gene>
<dbReference type="AlphaFoldDB" id="A0AB33R794"/>
<reference evidence="1 2" key="1">
    <citation type="submission" date="2012-05" db="EMBL/GenBank/DDBJ databases">
        <title>Complete genome sequence of a Streptococcus dysgalactiae subsp. equisimilis strain possessing Lancefield's group A antigen.</title>
        <authorList>
            <person name="Luetticken R."/>
            <person name="Bruellhoff K."/>
            <person name="Van der Linden M."/>
            <person name="Peltroche-Llacsahuanga H."/>
            <person name="Blom J."/>
            <person name="Weber-Lehmann J."/>
            <person name="Ferretti J.J."/>
            <person name="McShan W.M."/>
        </authorList>
    </citation>
    <scope>NUCLEOTIDE SEQUENCE [LARGE SCALE GENOMIC DNA]</scope>
    <source>
        <strain evidence="1 2">AC-2713</strain>
    </source>
</reference>